<dbReference type="EMBL" id="JACHJD010000034">
    <property type="protein sequence ID" value="MBB5109660.1"/>
    <property type="molecule type" value="Genomic_DNA"/>
</dbReference>
<protein>
    <submittedName>
        <fullName evidence="2">Uncharacterized protein</fullName>
    </submittedName>
</protein>
<dbReference type="RefSeq" id="WP_184926613.1">
    <property type="nucleotide sequence ID" value="NZ_BMSQ01000041.1"/>
</dbReference>
<keyword evidence="3" id="KW-1185">Reference proteome</keyword>
<dbReference type="Proteomes" id="UP000549009">
    <property type="component" value="Unassembled WGS sequence"/>
</dbReference>
<feature type="region of interest" description="Disordered" evidence="1">
    <location>
        <begin position="1"/>
        <end position="24"/>
    </location>
</feature>
<dbReference type="AlphaFoldDB" id="A0A7W8F0D6"/>
<sequence>MTPHDFRPTPHIADPGEPRPGTSSDIRAVRWATYSLIPLLIFPFALTLDDFPDVFPNWGWSDVQVVAWLSDRWVTTVVQASGSDISFIWALVLFS</sequence>
<gene>
    <name evidence="2" type="ORF">FHS40_008790</name>
</gene>
<proteinExistence type="predicted"/>
<evidence type="ECO:0000313" key="2">
    <source>
        <dbReference type="EMBL" id="MBB5109660.1"/>
    </source>
</evidence>
<accession>A0A7W8F0D6</accession>
<evidence type="ECO:0000313" key="3">
    <source>
        <dbReference type="Proteomes" id="UP000549009"/>
    </source>
</evidence>
<comment type="caution">
    <text evidence="2">The sequence shown here is derived from an EMBL/GenBank/DDBJ whole genome shotgun (WGS) entry which is preliminary data.</text>
</comment>
<organism evidence="2 3">
    <name type="scientific">Streptomyces spectabilis</name>
    <dbReference type="NCBI Taxonomy" id="68270"/>
    <lineage>
        <taxon>Bacteria</taxon>
        <taxon>Bacillati</taxon>
        <taxon>Actinomycetota</taxon>
        <taxon>Actinomycetes</taxon>
        <taxon>Kitasatosporales</taxon>
        <taxon>Streptomycetaceae</taxon>
        <taxon>Streptomyces</taxon>
    </lineage>
</organism>
<name>A0A7W8F0D6_STRST</name>
<evidence type="ECO:0000256" key="1">
    <source>
        <dbReference type="SAM" id="MobiDB-lite"/>
    </source>
</evidence>
<reference evidence="2 3" key="1">
    <citation type="submission" date="2020-08" db="EMBL/GenBank/DDBJ databases">
        <title>Genomic Encyclopedia of Type Strains, Phase III (KMG-III): the genomes of soil and plant-associated and newly described type strains.</title>
        <authorList>
            <person name="Whitman W."/>
        </authorList>
    </citation>
    <scope>NUCLEOTIDE SEQUENCE [LARGE SCALE GENOMIC DNA]</scope>
    <source>
        <strain evidence="2 3">CECT 3146</strain>
    </source>
</reference>